<gene>
    <name evidence="1" type="ORF">SOIL9_41250</name>
</gene>
<sequence length="118" mass="12374">MSTAPFELLAARASIDPFFLGFRLAEFAARESLNDAALAARLGCDVATLAHVRMCRAPRTESTAVFGEDVTCVATKFGLNVKALAEATKLIPAAIARDATNPEPAGAVLAARDRSDVP</sequence>
<dbReference type="EMBL" id="LR593886">
    <property type="protein sequence ID" value="VTR93589.1"/>
    <property type="molecule type" value="Genomic_DNA"/>
</dbReference>
<dbReference type="Proteomes" id="UP000464178">
    <property type="component" value="Chromosome"/>
</dbReference>
<accession>A0A6P2CXA6</accession>
<name>A0A6P2CXA6_9BACT</name>
<organism evidence="1 2">
    <name type="scientific">Gemmata massiliana</name>
    <dbReference type="NCBI Taxonomy" id="1210884"/>
    <lineage>
        <taxon>Bacteria</taxon>
        <taxon>Pseudomonadati</taxon>
        <taxon>Planctomycetota</taxon>
        <taxon>Planctomycetia</taxon>
        <taxon>Gemmatales</taxon>
        <taxon>Gemmataceae</taxon>
        <taxon>Gemmata</taxon>
    </lineage>
</organism>
<keyword evidence="2" id="KW-1185">Reference proteome</keyword>
<reference evidence="1 2" key="1">
    <citation type="submission" date="2019-05" db="EMBL/GenBank/DDBJ databases">
        <authorList>
            <consortium name="Science for Life Laboratories"/>
        </authorList>
    </citation>
    <scope>NUCLEOTIDE SEQUENCE [LARGE SCALE GENOMIC DNA]</scope>
    <source>
        <strain evidence="1">Soil9</strain>
    </source>
</reference>
<proteinExistence type="predicted"/>
<evidence type="ECO:0000313" key="1">
    <source>
        <dbReference type="EMBL" id="VTR93589.1"/>
    </source>
</evidence>
<dbReference type="AlphaFoldDB" id="A0A6P2CXA6"/>
<dbReference type="RefSeq" id="WP_162668295.1">
    <property type="nucleotide sequence ID" value="NZ_LR593886.1"/>
</dbReference>
<dbReference type="KEGG" id="gms:SOIL9_41250"/>
<evidence type="ECO:0000313" key="2">
    <source>
        <dbReference type="Proteomes" id="UP000464178"/>
    </source>
</evidence>
<protein>
    <submittedName>
        <fullName evidence="1">Uncharacterized protein</fullName>
    </submittedName>
</protein>